<dbReference type="CDD" id="cd10805">
    <property type="entry name" value="YdjC_like_1"/>
    <property type="match status" value="1"/>
</dbReference>
<evidence type="ECO:0000313" key="7">
    <source>
        <dbReference type="Proteomes" id="UP000067598"/>
    </source>
</evidence>
<evidence type="ECO:0000256" key="1">
    <source>
        <dbReference type="ARBA" id="ARBA00001946"/>
    </source>
</evidence>
<comment type="cofactor">
    <cofactor evidence="1">
        <name>Mg(2+)</name>
        <dbReference type="ChEBI" id="CHEBI:18420"/>
    </cofactor>
</comment>
<dbReference type="Pfam" id="PF04794">
    <property type="entry name" value="YdjC"/>
    <property type="match status" value="1"/>
</dbReference>
<dbReference type="GO" id="GO:0019213">
    <property type="term" value="F:deacetylase activity"/>
    <property type="evidence" value="ECO:0007669"/>
    <property type="project" value="TreeGrafter"/>
</dbReference>
<evidence type="ECO:0000256" key="5">
    <source>
        <dbReference type="ARBA" id="ARBA00023277"/>
    </source>
</evidence>
<accession>A0A125P634</accession>
<protein>
    <submittedName>
        <fullName evidence="6">PTS cellbiose transporter</fullName>
    </submittedName>
</protein>
<keyword evidence="4" id="KW-0460">Magnesium</keyword>
<keyword evidence="3" id="KW-0378">Hydrolase</keyword>
<evidence type="ECO:0000256" key="2">
    <source>
        <dbReference type="ARBA" id="ARBA00022723"/>
    </source>
</evidence>
<gene>
    <name evidence="6" type="ORF">AEL95_08660</name>
</gene>
<dbReference type="SUPFAM" id="SSF88713">
    <property type="entry name" value="Glycoside hydrolase/deacetylase"/>
    <property type="match status" value="1"/>
</dbReference>
<dbReference type="RefSeq" id="WP_229265606.1">
    <property type="nucleotide sequence ID" value="NZ_AP025162.1"/>
</dbReference>
<name>A0A125P634_9LACO</name>
<dbReference type="PANTHER" id="PTHR31609">
    <property type="entry name" value="YDJC DEACETYLASE FAMILY MEMBER"/>
    <property type="match status" value="1"/>
</dbReference>
<organism evidence="6 7">
    <name type="scientific">Lactobacillus crispatus</name>
    <dbReference type="NCBI Taxonomy" id="47770"/>
    <lineage>
        <taxon>Bacteria</taxon>
        <taxon>Bacillati</taxon>
        <taxon>Bacillota</taxon>
        <taxon>Bacilli</taxon>
        <taxon>Lactobacillales</taxon>
        <taxon>Lactobacillaceae</taxon>
        <taxon>Lactobacillus</taxon>
    </lineage>
</organism>
<dbReference type="AlphaFoldDB" id="A0A125P634"/>
<dbReference type="Proteomes" id="UP000067598">
    <property type="component" value="Unassembled WGS sequence"/>
</dbReference>
<evidence type="ECO:0000256" key="4">
    <source>
        <dbReference type="ARBA" id="ARBA00022842"/>
    </source>
</evidence>
<dbReference type="GO" id="GO:0005975">
    <property type="term" value="P:carbohydrate metabolic process"/>
    <property type="evidence" value="ECO:0007669"/>
    <property type="project" value="InterPro"/>
</dbReference>
<keyword evidence="5" id="KW-0119">Carbohydrate metabolism</keyword>
<evidence type="ECO:0000256" key="3">
    <source>
        <dbReference type="ARBA" id="ARBA00022801"/>
    </source>
</evidence>
<evidence type="ECO:0000313" key="6">
    <source>
        <dbReference type="EMBL" id="KWU03184.1"/>
    </source>
</evidence>
<dbReference type="GO" id="GO:0016787">
    <property type="term" value="F:hydrolase activity"/>
    <property type="evidence" value="ECO:0007669"/>
    <property type="project" value="UniProtKB-KW"/>
</dbReference>
<dbReference type="PANTHER" id="PTHR31609:SF1">
    <property type="entry name" value="CARBOHYDRATE DEACETYLASE"/>
    <property type="match status" value="1"/>
</dbReference>
<dbReference type="Gene3D" id="3.20.20.370">
    <property type="entry name" value="Glycoside hydrolase/deacetylase"/>
    <property type="match status" value="1"/>
</dbReference>
<dbReference type="PATRIC" id="fig|47770.28.peg.1208"/>
<dbReference type="InterPro" id="IPR011330">
    <property type="entry name" value="Glyco_hydro/deAcase_b/a-brl"/>
</dbReference>
<proteinExistence type="predicted"/>
<keyword evidence="2" id="KW-0479">Metal-binding</keyword>
<dbReference type="GO" id="GO:0046872">
    <property type="term" value="F:metal ion binding"/>
    <property type="evidence" value="ECO:0007669"/>
    <property type="project" value="UniProtKB-KW"/>
</dbReference>
<reference evidence="6 7" key="1">
    <citation type="journal article" date="2016" name="Microbiology (Mosc.)">
        <title>Comparison of Lactobacillus crispatus isolates from Lactobacillus-dominated vaginal microbiomes with isolates from microbiomes containing bacterial vaginosis-associated bacteria.</title>
        <authorList>
            <person name="Abdelmaksoud A.A."/>
            <person name="Koparde V.N."/>
            <person name="Sheth N.U."/>
            <person name="Serrano M.G."/>
            <person name="Glascock A.L."/>
            <person name="Fettweis J.M."/>
            <person name="Strauss Iii J.F."/>
            <person name="Buck G.A."/>
            <person name="Jefferson K.K."/>
        </authorList>
    </citation>
    <scope>NUCLEOTIDE SEQUENCE [LARGE SCALE GENOMIC DNA]</scope>
    <source>
        <strain evidence="6 7">VMC3</strain>
    </source>
</reference>
<dbReference type="InterPro" id="IPR006879">
    <property type="entry name" value="YdjC-like"/>
</dbReference>
<sequence length="256" mass="29545">MMKKILIRADDLGYSRAVNYGIFDSIHSGIINNVGVMVNMPSTQQGLDLLRHEDIDYGMHTNISNGKPILPASEVPSLVDKNGNFKRSRIYREAFERNEDFIDLDEVTAEIDAQYNRFIELMGKKPDYFEGHAVLSKNYVEGLHRVAKKYNLPMLDFAFGDTPVQFKRETKFKSYMMPMGENVDPFDTFKKMFTEDQGKGVVPMMVCHPGYLDQYILNTSMLTVPRTKEVEMAMSIRTKEYVKDNDIELIRYSQCK</sequence>
<comment type="caution">
    <text evidence="6">The sequence shown here is derived from an EMBL/GenBank/DDBJ whole genome shotgun (WGS) entry which is preliminary data.</text>
</comment>
<dbReference type="EMBL" id="LJGP01000038">
    <property type="protein sequence ID" value="KWU03184.1"/>
    <property type="molecule type" value="Genomic_DNA"/>
</dbReference>